<dbReference type="InterPro" id="IPR026870">
    <property type="entry name" value="Zinc_ribbon_dom"/>
</dbReference>
<accession>A0A4P6ZJW7</accession>
<dbReference type="Proteomes" id="UP000294321">
    <property type="component" value="Chromosome"/>
</dbReference>
<dbReference type="KEGG" id="lji:ELX58_02535"/>
<organism evidence="2 3">
    <name type="scientific">Acetilactobacillus jinshanensis</name>
    <dbReference type="NCBI Taxonomy" id="1720083"/>
    <lineage>
        <taxon>Bacteria</taxon>
        <taxon>Bacillati</taxon>
        <taxon>Bacillota</taxon>
        <taxon>Bacilli</taxon>
        <taxon>Lactobacillales</taxon>
        <taxon>Lactobacillaceae</taxon>
        <taxon>Acetilactobacillus</taxon>
    </lineage>
</organism>
<protein>
    <submittedName>
        <fullName evidence="2">Zinc-ribbon domain-containing protein</fullName>
    </submittedName>
</protein>
<name>A0A4P6ZJW7_9LACO</name>
<dbReference type="EMBL" id="CP034726">
    <property type="protein sequence ID" value="QBP18045.1"/>
    <property type="molecule type" value="Genomic_DNA"/>
</dbReference>
<keyword evidence="3" id="KW-1185">Reference proteome</keyword>
<evidence type="ECO:0000313" key="2">
    <source>
        <dbReference type="EMBL" id="QBP18045.1"/>
    </source>
</evidence>
<feature type="domain" description="Zinc-ribbon" evidence="1">
    <location>
        <begin position="68"/>
        <end position="88"/>
    </location>
</feature>
<gene>
    <name evidence="2" type="ORF">ELX58_02535</name>
</gene>
<dbReference type="RefSeq" id="WP_133441602.1">
    <property type="nucleotide sequence ID" value="NZ_CP034726.1"/>
</dbReference>
<dbReference type="OrthoDB" id="2066200at2"/>
<reference evidence="3" key="1">
    <citation type="submission" date="2018-12" db="EMBL/GenBank/DDBJ databases">
        <title>A new species of lactobacillus.</title>
        <authorList>
            <person name="Jian Y."/>
            <person name="Xin L."/>
            <person name="Hong Z.J."/>
            <person name="Ming L.Z."/>
            <person name="Hong X.Z."/>
        </authorList>
    </citation>
    <scope>NUCLEOTIDE SEQUENCE [LARGE SCALE GENOMIC DNA]</scope>
    <source>
        <strain evidence="3">HSLZ-75</strain>
    </source>
</reference>
<evidence type="ECO:0000259" key="1">
    <source>
        <dbReference type="Pfam" id="PF13240"/>
    </source>
</evidence>
<dbReference type="Pfam" id="PF13240">
    <property type="entry name" value="Zn_Ribbon_1"/>
    <property type="match status" value="1"/>
</dbReference>
<sequence length="93" mass="10706">MKLNPNLKNVTNVKKLTLGKVCPSCHYIVPVHERYCYHCGLNFMKHARCAVVDAGKHSFPTMRDTQTCPKCHHKISGTNRYCNYCGYDMLKNQ</sequence>
<proteinExistence type="predicted"/>
<dbReference type="AlphaFoldDB" id="A0A4P6ZJW7"/>
<evidence type="ECO:0000313" key="3">
    <source>
        <dbReference type="Proteomes" id="UP000294321"/>
    </source>
</evidence>